<dbReference type="PROSITE" id="PS00092">
    <property type="entry name" value="N6_MTASE"/>
    <property type="match status" value="1"/>
</dbReference>
<name>A0ABQ2S3C2_9DEIO</name>
<dbReference type="GO" id="GO:0008168">
    <property type="term" value="F:methyltransferase activity"/>
    <property type="evidence" value="ECO:0007669"/>
    <property type="project" value="UniProtKB-KW"/>
</dbReference>
<dbReference type="SUPFAM" id="SSF53335">
    <property type="entry name" value="S-adenosyl-L-methionine-dependent methyltransferases"/>
    <property type="match status" value="1"/>
</dbReference>
<dbReference type="Proteomes" id="UP000644548">
    <property type="component" value="Unassembled WGS sequence"/>
</dbReference>
<gene>
    <name evidence="8" type="ORF">GCM10008960_09160</name>
</gene>
<evidence type="ECO:0000313" key="8">
    <source>
        <dbReference type="EMBL" id="GGR84297.1"/>
    </source>
</evidence>
<dbReference type="Pfam" id="PF07669">
    <property type="entry name" value="Eco57I"/>
    <property type="match status" value="1"/>
</dbReference>
<evidence type="ECO:0000256" key="4">
    <source>
        <dbReference type="ARBA" id="ARBA00022679"/>
    </source>
</evidence>
<dbReference type="GO" id="GO:0032259">
    <property type="term" value="P:methylation"/>
    <property type="evidence" value="ECO:0007669"/>
    <property type="project" value="UniProtKB-KW"/>
</dbReference>
<dbReference type="InterPro" id="IPR002052">
    <property type="entry name" value="DNA_methylase_N6_adenine_CS"/>
</dbReference>
<protein>
    <recommendedName>
        <fullName evidence="2">site-specific DNA-methyltransferase (adenine-specific)</fullName>
        <ecNumber evidence="2">2.1.1.72</ecNumber>
    </recommendedName>
</protein>
<comment type="catalytic activity">
    <reaction evidence="6">
        <text>a 2'-deoxyadenosine in DNA + S-adenosyl-L-methionine = an N(6)-methyl-2'-deoxyadenosine in DNA + S-adenosyl-L-homocysteine + H(+)</text>
        <dbReference type="Rhea" id="RHEA:15197"/>
        <dbReference type="Rhea" id="RHEA-COMP:12418"/>
        <dbReference type="Rhea" id="RHEA-COMP:12419"/>
        <dbReference type="ChEBI" id="CHEBI:15378"/>
        <dbReference type="ChEBI" id="CHEBI:57856"/>
        <dbReference type="ChEBI" id="CHEBI:59789"/>
        <dbReference type="ChEBI" id="CHEBI:90615"/>
        <dbReference type="ChEBI" id="CHEBI:90616"/>
        <dbReference type="EC" id="2.1.1.72"/>
    </reaction>
</comment>
<dbReference type="EMBL" id="BMQN01000001">
    <property type="protein sequence ID" value="GGR84297.1"/>
    <property type="molecule type" value="Genomic_DNA"/>
</dbReference>
<sequence length="605" mass="66286">MTRTAPAPGMQQYLTVNVRALARPQRAISAGPLGTPQAQAIVTSALRRLWADRIGSSVPMPRPPVKVAAMTADARAVAGTLRRAVVHQGMPEVCHIVGTVYTANMDQAIRSERGAFFTPPALAQQLTDMANRPGVDWTRANVVDPAVGFGALLIPAVQMIKRRSYLMGAALIDHLDDHVAAFELDAFSGWVTRIMLSLTVADDVQRAGYPLHDFVYIGDALRRHTHRRQYSVVLANPPYGKVTLDGDLRGVYARSLRGHANLYGVFTDLCLRLAKKTGVVSLLVPTSFLAGSYFQALRATLRGAGDLTHLEVIEARSGVFEDVLQEAATMALKKVDPARRQPRTTVHVRVPGEPHAVDIDLPADPSDIWIVPRVHAQIGLVRHVAHMPTRLSDYGVTVSTGPLVWNRHKEQLSNDWKAPAADHRSLPILWGEAVQNGTFAFRTDRSTHSRFIRLRPGQEHLVLEQPAILMQRTTSKEQHRRLICAAVPAAFLAEHGGAVVENHVNMLLPTRENVPLEAIARLLNTRAVDDVFRCMSGSVAVSAYELEALPLPRHEQLMELAALMAAGATDQEIEDTVGGYYWNGAGNQVVHPMLDNTEIPVNLQG</sequence>
<dbReference type="InterPro" id="IPR029063">
    <property type="entry name" value="SAM-dependent_MTases_sf"/>
</dbReference>
<dbReference type="InterPro" id="IPR050953">
    <property type="entry name" value="N4_N6_ade-DNA_methylase"/>
</dbReference>
<proteinExistence type="inferred from homology"/>
<comment type="caution">
    <text evidence="8">The sequence shown here is derived from an EMBL/GenBank/DDBJ whole genome shotgun (WGS) entry which is preliminary data.</text>
</comment>
<dbReference type="EC" id="2.1.1.72" evidence="2"/>
<keyword evidence="9" id="KW-1185">Reference proteome</keyword>
<evidence type="ECO:0000313" key="9">
    <source>
        <dbReference type="Proteomes" id="UP000644548"/>
    </source>
</evidence>
<evidence type="ECO:0000256" key="3">
    <source>
        <dbReference type="ARBA" id="ARBA00022603"/>
    </source>
</evidence>
<feature type="domain" description="Type II methyltransferase M.TaqI-like" evidence="7">
    <location>
        <begin position="226"/>
        <end position="300"/>
    </location>
</feature>
<evidence type="ECO:0000256" key="5">
    <source>
        <dbReference type="ARBA" id="ARBA00022691"/>
    </source>
</evidence>
<keyword evidence="5" id="KW-0949">S-adenosyl-L-methionine</keyword>
<dbReference type="Gene3D" id="3.40.50.150">
    <property type="entry name" value="Vaccinia Virus protein VP39"/>
    <property type="match status" value="1"/>
</dbReference>
<evidence type="ECO:0000259" key="7">
    <source>
        <dbReference type="Pfam" id="PF07669"/>
    </source>
</evidence>
<dbReference type="PRINTS" id="PR00507">
    <property type="entry name" value="N12N6MTFRASE"/>
</dbReference>
<reference evidence="9" key="1">
    <citation type="journal article" date="2019" name="Int. J. Syst. Evol. Microbiol.">
        <title>The Global Catalogue of Microorganisms (GCM) 10K type strain sequencing project: providing services to taxonomists for standard genome sequencing and annotation.</title>
        <authorList>
            <consortium name="The Broad Institute Genomics Platform"/>
            <consortium name="The Broad Institute Genome Sequencing Center for Infectious Disease"/>
            <person name="Wu L."/>
            <person name="Ma J."/>
        </authorList>
    </citation>
    <scope>NUCLEOTIDE SEQUENCE [LARGE SCALE GENOMIC DNA]</scope>
    <source>
        <strain evidence="9">JCM 31405</strain>
    </source>
</reference>
<evidence type="ECO:0000256" key="2">
    <source>
        <dbReference type="ARBA" id="ARBA00011900"/>
    </source>
</evidence>
<dbReference type="PANTHER" id="PTHR33841">
    <property type="entry name" value="DNA METHYLTRANSFERASE YEEA-RELATED"/>
    <property type="match status" value="1"/>
</dbReference>
<evidence type="ECO:0000256" key="1">
    <source>
        <dbReference type="ARBA" id="ARBA00006594"/>
    </source>
</evidence>
<keyword evidence="4" id="KW-0808">Transferase</keyword>
<dbReference type="InterPro" id="IPR011639">
    <property type="entry name" value="MethylTrfase_TaqI-like_dom"/>
</dbReference>
<comment type="similarity">
    <text evidence="1">Belongs to the N(4)/N(6)-methyltransferase family.</text>
</comment>
<organism evidence="8 9">
    <name type="scientific">Deinococcus sedimenti</name>
    <dbReference type="NCBI Taxonomy" id="1867090"/>
    <lineage>
        <taxon>Bacteria</taxon>
        <taxon>Thermotogati</taxon>
        <taxon>Deinococcota</taxon>
        <taxon>Deinococci</taxon>
        <taxon>Deinococcales</taxon>
        <taxon>Deinococcaceae</taxon>
        <taxon>Deinococcus</taxon>
    </lineage>
</organism>
<accession>A0ABQ2S3C2</accession>
<dbReference type="PANTHER" id="PTHR33841:SF5">
    <property type="entry name" value="DNA METHYLASE (MODIFICATION METHYLASE) (METHYLTRANSFERASE)-RELATED"/>
    <property type="match status" value="1"/>
</dbReference>
<keyword evidence="3 8" id="KW-0489">Methyltransferase</keyword>
<evidence type="ECO:0000256" key="6">
    <source>
        <dbReference type="ARBA" id="ARBA00047942"/>
    </source>
</evidence>